<dbReference type="EMBL" id="JAWDJT010000012">
    <property type="protein sequence ID" value="MDU0372000.1"/>
    <property type="molecule type" value="Genomic_DNA"/>
</dbReference>
<proteinExistence type="predicted"/>
<gene>
    <name evidence="1" type="ORF">ROI90_16465</name>
</gene>
<name>A0ABU3TLD3_9BACT</name>
<dbReference type="Proteomes" id="UP001250698">
    <property type="component" value="Unassembled WGS sequence"/>
</dbReference>
<evidence type="ECO:0008006" key="3">
    <source>
        <dbReference type="Google" id="ProtNLM"/>
    </source>
</evidence>
<keyword evidence="2" id="KW-1185">Reference proteome</keyword>
<protein>
    <recommendedName>
        <fullName evidence="3">Small CPxCG-related zinc finger protein</fullName>
    </recommendedName>
</protein>
<reference evidence="1 2" key="1">
    <citation type="submission" date="2023-10" db="EMBL/GenBank/DDBJ databases">
        <title>Hymenobacter endophyticus sp. nov., an isolate from the leaf tissues of wheat.</title>
        <authorList>
            <person name="Dai Y."/>
        </authorList>
    </citation>
    <scope>NUCLEOTIDE SEQUENCE [LARGE SCALE GENOMIC DNA]</scope>
    <source>
        <strain evidence="1 2">ZK17L-C2</strain>
    </source>
</reference>
<sequence length="65" mass="7195">MKPPHFHSDEQLADQAQEAAVLATCPRCGVDTPHQVEQVVEQLNHEKCLLAARCEVCAEQSLIVE</sequence>
<organism evidence="1 2">
    <name type="scientific">Hymenobacter endophyticus</name>
    <dbReference type="NCBI Taxonomy" id="3076335"/>
    <lineage>
        <taxon>Bacteria</taxon>
        <taxon>Pseudomonadati</taxon>
        <taxon>Bacteroidota</taxon>
        <taxon>Cytophagia</taxon>
        <taxon>Cytophagales</taxon>
        <taxon>Hymenobacteraceae</taxon>
        <taxon>Hymenobacter</taxon>
    </lineage>
</organism>
<accession>A0ABU3TLD3</accession>
<comment type="caution">
    <text evidence="1">The sequence shown here is derived from an EMBL/GenBank/DDBJ whole genome shotgun (WGS) entry which is preliminary data.</text>
</comment>
<evidence type="ECO:0000313" key="1">
    <source>
        <dbReference type="EMBL" id="MDU0372000.1"/>
    </source>
</evidence>
<dbReference type="RefSeq" id="WP_315999458.1">
    <property type="nucleotide sequence ID" value="NZ_JAWDJT010000012.1"/>
</dbReference>
<evidence type="ECO:0000313" key="2">
    <source>
        <dbReference type="Proteomes" id="UP001250698"/>
    </source>
</evidence>